<gene>
    <name evidence="1" type="ORF">BHW43_00210</name>
</gene>
<evidence type="ECO:0000313" key="2">
    <source>
        <dbReference type="Proteomes" id="UP000186777"/>
    </source>
</evidence>
<sequence>MNKQYLMLNLESDTFKGMKADFDELLQQLLEKLFAGRIADGSISMKLSVSLTETYSETMGKDISVPLFKHKTTANYTEKLENAGAVSLPNTYLEYDEDLGEFVLKPCDGEQDMFAEQKAEADEATVDVKAIPQDCHRPLQLRDPMCNDCANRDTSACDHCDGCDKWEPTVK</sequence>
<evidence type="ECO:0000313" key="1">
    <source>
        <dbReference type="EMBL" id="OLA39356.1"/>
    </source>
</evidence>
<dbReference type="RefSeq" id="WP_303679064.1">
    <property type="nucleotide sequence ID" value="NZ_MNTG01000001.1"/>
</dbReference>
<comment type="caution">
    <text evidence="1">The sequence shown here is derived from an EMBL/GenBank/DDBJ whole genome shotgun (WGS) entry which is preliminary data.</text>
</comment>
<dbReference type="EMBL" id="MNTG01000001">
    <property type="protein sequence ID" value="OLA39356.1"/>
    <property type="molecule type" value="Genomic_DNA"/>
</dbReference>
<proteinExistence type="predicted"/>
<dbReference type="Proteomes" id="UP000186777">
    <property type="component" value="Unassembled WGS sequence"/>
</dbReference>
<dbReference type="STRING" id="626940.BHW43_00210"/>
<reference evidence="1 2" key="1">
    <citation type="journal article" date="2016" name="Nat. Biotechnol.">
        <title>Measurement of bacterial replication rates in microbial communities.</title>
        <authorList>
            <person name="Brown C.T."/>
            <person name="Olm M.R."/>
            <person name="Thomas B.C."/>
            <person name="Banfield J.F."/>
        </authorList>
    </citation>
    <scope>NUCLEOTIDE SEQUENCE [LARGE SCALE GENOMIC DNA]</scope>
    <source>
        <strain evidence="1">46_33</strain>
    </source>
</reference>
<accession>A0A1Q6RAJ6</accession>
<protein>
    <submittedName>
        <fullName evidence="1">Uncharacterized protein</fullName>
    </submittedName>
</protein>
<organism evidence="1 2">
    <name type="scientific">Phascolarctobacterium succinatutens</name>
    <dbReference type="NCBI Taxonomy" id="626940"/>
    <lineage>
        <taxon>Bacteria</taxon>
        <taxon>Bacillati</taxon>
        <taxon>Bacillota</taxon>
        <taxon>Negativicutes</taxon>
        <taxon>Acidaminococcales</taxon>
        <taxon>Acidaminococcaceae</taxon>
        <taxon>Phascolarctobacterium</taxon>
    </lineage>
</organism>
<name>A0A1Q6RAJ6_9FIRM</name>
<dbReference type="AlphaFoldDB" id="A0A1Q6RAJ6"/>